<feature type="transmembrane region" description="Helical" evidence="3">
    <location>
        <begin position="21"/>
        <end position="43"/>
    </location>
</feature>
<sequence>MIDQEVAVEAPARHRRRGRTALAVGGATAVLAAAVVAAVGVGGGDEPAVTRTPPATARVERTTLNATETVAGSLGFGDPTTVRAAGQGTITWLPEEGKTIKRGRAVYSVDNDKVPLLYGTLPLYRTLSSGVEGRDVEELEKNLKALGYDGFTVDRTFTSATANAVEEWQDDLGVPVTGRVSPGDVVLARAAIRVADVTSVAGSPASGPVLAYTGTRQQVDVDLDVADADLVRKGVAATVELPSGATVEGKVTSVGKVATTSTGQNPVTTIRVVVQPAKRLSAYDKAPVDVTIVSRTRADVLAVPVNALVALAEGGYAVQAVDGSYLPVETGLFADGQVEVTGVAEGAAVVVPR</sequence>
<dbReference type="InterPro" id="IPR002477">
    <property type="entry name" value="Peptidoglycan-bd-like"/>
</dbReference>
<evidence type="ECO:0000313" key="5">
    <source>
        <dbReference type="EMBL" id="GES13291.1"/>
    </source>
</evidence>
<dbReference type="Gene3D" id="1.10.101.10">
    <property type="entry name" value="PGBD-like superfamily/PGBD"/>
    <property type="match status" value="1"/>
</dbReference>
<dbReference type="Proteomes" id="UP000331127">
    <property type="component" value="Unassembled WGS sequence"/>
</dbReference>
<dbReference type="PANTHER" id="PTHR32347:SF23">
    <property type="entry name" value="BLL5650 PROTEIN"/>
    <property type="match status" value="1"/>
</dbReference>
<keyword evidence="3" id="KW-0812">Transmembrane</keyword>
<dbReference type="GO" id="GO:0030313">
    <property type="term" value="C:cell envelope"/>
    <property type="evidence" value="ECO:0007669"/>
    <property type="project" value="UniProtKB-SubCell"/>
</dbReference>
<gene>
    <name evidence="5" type="ORF">Amac_068880</name>
</gene>
<evidence type="ECO:0000256" key="3">
    <source>
        <dbReference type="SAM" id="Phobius"/>
    </source>
</evidence>
<dbReference type="InterPro" id="IPR050465">
    <property type="entry name" value="UPF0194_transport"/>
</dbReference>
<keyword evidence="3" id="KW-0472">Membrane</keyword>
<accession>A0A5M3X151</accession>
<evidence type="ECO:0000313" key="6">
    <source>
        <dbReference type="Proteomes" id="UP000331127"/>
    </source>
</evidence>
<dbReference type="InterPro" id="IPR036365">
    <property type="entry name" value="PGBD-like_sf"/>
</dbReference>
<feature type="domain" description="Peptidoglycan binding-like" evidence="4">
    <location>
        <begin position="133"/>
        <end position="182"/>
    </location>
</feature>
<keyword evidence="3" id="KW-1133">Transmembrane helix</keyword>
<dbReference type="PANTHER" id="PTHR32347">
    <property type="entry name" value="EFFLUX SYSTEM COMPONENT YKNX-RELATED"/>
    <property type="match status" value="1"/>
</dbReference>
<dbReference type="SUPFAM" id="SSF47090">
    <property type="entry name" value="PGBD-like"/>
    <property type="match status" value="1"/>
</dbReference>
<organism evidence="5 6">
    <name type="scientific">Acrocarpospora macrocephala</name>
    <dbReference type="NCBI Taxonomy" id="150177"/>
    <lineage>
        <taxon>Bacteria</taxon>
        <taxon>Bacillati</taxon>
        <taxon>Actinomycetota</taxon>
        <taxon>Actinomycetes</taxon>
        <taxon>Streptosporangiales</taxon>
        <taxon>Streptosporangiaceae</taxon>
        <taxon>Acrocarpospora</taxon>
    </lineage>
</organism>
<comment type="caution">
    <text evidence="5">The sequence shown here is derived from an EMBL/GenBank/DDBJ whole genome shotgun (WGS) entry which is preliminary data.</text>
</comment>
<dbReference type="InterPro" id="IPR036366">
    <property type="entry name" value="PGBDSf"/>
</dbReference>
<keyword evidence="2" id="KW-0175">Coiled coil</keyword>
<dbReference type="EMBL" id="BLAE01000045">
    <property type="protein sequence ID" value="GES13291.1"/>
    <property type="molecule type" value="Genomic_DNA"/>
</dbReference>
<dbReference type="OrthoDB" id="3268648at2"/>
<comment type="subcellular location">
    <subcellularLocation>
        <location evidence="1">Cell envelope</location>
    </subcellularLocation>
</comment>
<keyword evidence="6" id="KW-1185">Reference proteome</keyword>
<evidence type="ECO:0000256" key="1">
    <source>
        <dbReference type="ARBA" id="ARBA00004196"/>
    </source>
</evidence>
<dbReference type="Gene3D" id="2.40.420.20">
    <property type="match status" value="1"/>
</dbReference>
<dbReference type="AlphaFoldDB" id="A0A5M3X151"/>
<proteinExistence type="predicted"/>
<evidence type="ECO:0000259" key="4">
    <source>
        <dbReference type="Pfam" id="PF01471"/>
    </source>
</evidence>
<dbReference type="Pfam" id="PF01471">
    <property type="entry name" value="PG_binding_1"/>
    <property type="match status" value="1"/>
</dbReference>
<evidence type="ECO:0000256" key="2">
    <source>
        <dbReference type="ARBA" id="ARBA00023054"/>
    </source>
</evidence>
<protein>
    <submittedName>
        <fullName evidence="5">Peptidoglycan-binding protein</fullName>
    </submittedName>
</protein>
<reference evidence="5 6" key="1">
    <citation type="submission" date="2019-10" db="EMBL/GenBank/DDBJ databases">
        <title>Whole genome shotgun sequence of Acrocarpospora macrocephala NBRC 16266.</title>
        <authorList>
            <person name="Ichikawa N."/>
            <person name="Kimura A."/>
            <person name="Kitahashi Y."/>
            <person name="Komaki H."/>
            <person name="Oguchi A."/>
        </authorList>
    </citation>
    <scope>NUCLEOTIDE SEQUENCE [LARGE SCALE GENOMIC DNA]</scope>
    <source>
        <strain evidence="5 6">NBRC 16266</strain>
    </source>
</reference>
<name>A0A5M3X151_9ACTN</name>
<dbReference type="RefSeq" id="WP_155358555.1">
    <property type="nucleotide sequence ID" value="NZ_BAAAHL010000006.1"/>
</dbReference>